<protein>
    <recommendedName>
        <fullName evidence="4">Gas vesicle protein GvpG</fullName>
    </recommendedName>
</protein>
<name>A0A3G1KWV2_FORW1</name>
<evidence type="ECO:0008006" key="4">
    <source>
        <dbReference type="Google" id="ProtNLM"/>
    </source>
</evidence>
<gene>
    <name evidence="2" type="ORF">DCMF_21275</name>
</gene>
<dbReference type="EMBL" id="CP017634">
    <property type="protein sequence ID" value="ATW26954.1"/>
    <property type="molecule type" value="Genomic_DNA"/>
</dbReference>
<dbReference type="OrthoDB" id="8451655at2"/>
<dbReference type="Proteomes" id="UP000323521">
    <property type="component" value="Chromosome"/>
</dbReference>
<dbReference type="AlphaFoldDB" id="A0A3G1KWV2"/>
<dbReference type="Pfam" id="PF05120">
    <property type="entry name" value="GvpG"/>
    <property type="match status" value="1"/>
</dbReference>
<dbReference type="KEGG" id="fwa:DCMF_21275"/>
<organism evidence="2 3">
    <name type="scientific">Formimonas warabiya</name>
    <dbReference type="NCBI Taxonomy" id="1761012"/>
    <lineage>
        <taxon>Bacteria</taxon>
        <taxon>Bacillati</taxon>
        <taxon>Bacillota</taxon>
        <taxon>Clostridia</taxon>
        <taxon>Eubacteriales</taxon>
        <taxon>Peptococcaceae</taxon>
        <taxon>Candidatus Formimonas</taxon>
    </lineage>
</organism>
<proteinExistence type="predicted"/>
<keyword evidence="3" id="KW-1185">Reference proteome</keyword>
<evidence type="ECO:0000256" key="1">
    <source>
        <dbReference type="SAM" id="MobiDB-lite"/>
    </source>
</evidence>
<feature type="region of interest" description="Disordered" evidence="1">
    <location>
        <begin position="74"/>
        <end position="98"/>
    </location>
</feature>
<accession>A0A3G1KWV2</accession>
<evidence type="ECO:0000313" key="2">
    <source>
        <dbReference type="EMBL" id="ATW26954.1"/>
    </source>
</evidence>
<sequence>MLIIDDILLFPYRGLKFIFNQILDHLDQEYNSVDAVKKELSELQLRFEMDEISEEEYDQAEAVLLVRLKEIRERGKTDEDQDEDDEDDDEENEDDDDE</sequence>
<dbReference type="RefSeq" id="WP_148136285.1">
    <property type="nucleotide sequence ID" value="NZ_CP017634.1"/>
</dbReference>
<dbReference type="InterPro" id="IPR007804">
    <property type="entry name" value="GvpG"/>
</dbReference>
<reference evidence="2 3" key="1">
    <citation type="submission" date="2016-10" db="EMBL/GenBank/DDBJ databases">
        <title>Complete Genome Sequence of Peptococcaceae strain DCMF.</title>
        <authorList>
            <person name="Edwards R.J."/>
            <person name="Holland S.I."/>
            <person name="Deshpande N.P."/>
            <person name="Wong Y.K."/>
            <person name="Ertan H."/>
            <person name="Manefield M."/>
            <person name="Russell T.L."/>
            <person name="Lee M.J."/>
        </authorList>
    </citation>
    <scope>NUCLEOTIDE SEQUENCE [LARGE SCALE GENOMIC DNA]</scope>
    <source>
        <strain evidence="2 3">DCMF</strain>
    </source>
</reference>
<feature type="compositionally biased region" description="Acidic residues" evidence="1">
    <location>
        <begin position="79"/>
        <end position="98"/>
    </location>
</feature>
<evidence type="ECO:0000313" key="3">
    <source>
        <dbReference type="Proteomes" id="UP000323521"/>
    </source>
</evidence>